<dbReference type="Proteomes" id="UP000231501">
    <property type="component" value="Unassembled WGS sequence"/>
</dbReference>
<evidence type="ECO:0008006" key="3">
    <source>
        <dbReference type="Google" id="ProtNLM"/>
    </source>
</evidence>
<reference evidence="1 2" key="1">
    <citation type="submission" date="2017-11" db="EMBL/GenBank/DDBJ databases">
        <title>Draft genome sequence of Mitsuaria sp. HWN-4.</title>
        <authorList>
            <person name="Gundlapally S.R."/>
        </authorList>
    </citation>
    <scope>NUCLEOTIDE SEQUENCE [LARGE SCALE GENOMIC DNA]</scope>
    <source>
        <strain evidence="1 2">HWN-4</strain>
    </source>
</reference>
<proteinExistence type="predicted"/>
<organism evidence="1 2">
    <name type="scientific">Roseateles chitinivorans</name>
    <dbReference type="NCBI Taxonomy" id="2917965"/>
    <lineage>
        <taxon>Bacteria</taxon>
        <taxon>Pseudomonadati</taxon>
        <taxon>Pseudomonadota</taxon>
        <taxon>Betaproteobacteria</taxon>
        <taxon>Burkholderiales</taxon>
        <taxon>Sphaerotilaceae</taxon>
        <taxon>Roseateles</taxon>
    </lineage>
</organism>
<dbReference type="InterPro" id="IPR021557">
    <property type="entry name" value="DUF3016"/>
</dbReference>
<accession>A0A2G9CH54</accession>
<gene>
    <name evidence="1" type="ORF">CS062_01780</name>
</gene>
<keyword evidence="2" id="KW-1185">Reference proteome</keyword>
<dbReference type="EMBL" id="PEOG01000006">
    <property type="protein sequence ID" value="PIM54954.1"/>
    <property type="molecule type" value="Genomic_DNA"/>
</dbReference>
<protein>
    <recommendedName>
        <fullName evidence="3">DUF3016 domain-containing protein</fullName>
    </recommendedName>
</protein>
<evidence type="ECO:0000313" key="2">
    <source>
        <dbReference type="Proteomes" id="UP000231501"/>
    </source>
</evidence>
<comment type="caution">
    <text evidence="1">The sequence shown here is derived from an EMBL/GenBank/DDBJ whole genome shotgun (WGS) entry which is preliminary data.</text>
</comment>
<dbReference type="Pfam" id="PF11454">
    <property type="entry name" value="DUF3016"/>
    <property type="match status" value="1"/>
</dbReference>
<name>A0A2G9CH54_9BURK</name>
<dbReference type="AlphaFoldDB" id="A0A2G9CH54"/>
<sequence>MQRAPLPGAFFHWGAHNLAGTSHKESDMTAAIPFKRIALIGLTTLSFGVMASVAQAQAEVSFVKPENFSDIGFNSSDRTTAMKQLEDHFKALAARELPGKQLKIEVTDVDLAGELEPNARIDRLRILRTVTIPRMSFNYTLSENGKVLKSGKADIKDMDYQNATNRYFDSEPLRYEKKMIDDWMAKDLLGKDRLARVTP</sequence>
<evidence type="ECO:0000313" key="1">
    <source>
        <dbReference type="EMBL" id="PIM54954.1"/>
    </source>
</evidence>